<dbReference type="SUPFAM" id="SSF103473">
    <property type="entry name" value="MFS general substrate transporter"/>
    <property type="match status" value="1"/>
</dbReference>
<dbReference type="InterPro" id="IPR036259">
    <property type="entry name" value="MFS_trans_sf"/>
</dbReference>
<accession>A0A841IUF9</accession>
<organism evidence="9 10">
    <name type="scientific">Nocardiopsis algeriensis</name>
    <dbReference type="NCBI Taxonomy" id="1478215"/>
    <lineage>
        <taxon>Bacteria</taxon>
        <taxon>Bacillati</taxon>
        <taxon>Actinomycetota</taxon>
        <taxon>Actinomycetes</taxon>
        <taxon>Streptosporangiales</taxon>
        <taxon>Nocardiopsidaceae</taxon>
        <taxon>Nocardiopsis</taxon>
    </lineage>
</organism>
<evidence type="ECO:0000256" key="5">
    <source>
        <dbReference type="ARBA" id="ARBA00022989"/>
    </source>
</evidence>
<dbReference type="PANTHER" id="PTHR23517:SF3">
    <property type="entry name" value="INTEGRAL MEMBRANE TRANSPORT PROTEIN"/>
    <property type="match status" value="1"/>
</dbReference>
<evidence type="ECO:0000256" key="1">
    <source>
        <dbReference type="ARBA" id="ARBA00004651"/>
    </source>
</evidence>
<dbReference type="Proteomes" id="UP000536604">
    <property type="component" value="Unassembled WGS sequence"/>
</dbReference>
<protein>
    <submittedName>
        <fullName evidence="9">Putative MFS family arabinose efflux permease</fullName>
    </submittedName>
</protein>
<keyword evidence="10" id="KW-1185">Reference proteome</keyword>
<dbReference type="PANTHER" id="PTHR23517">
    <property type="entry name" value="RESISTANCE PROTEIN MDTM, PUTATIVE-RELATED-RELATED"/>
    <property type="match status" value="1"/>
</dbReference>
<keyword evidence="5 7" id="KW-1133">Transmembrane helix</keyword>
<dbReference type="EMBL" id="JACHJO010000012">
    <property type="protein sequence ID" value="MBB6121880.1"/>
    <property type="molecule type" value="Genomic_DNA"/>
</dbReference>
<evidence type="ECO:0000259" key="8">
    <source>
        <dbReference type="PROSITE" id="PS50850"/>
    </source>
</evidence>
<feature type="transmembrane region" description="Helical" evidence="7">
    <location>
        <begin position="12"/>
        <end position="32"/>
    </location>
</feature>
<keyword evidence="6 7" id="KW-0472">Membrane</keyword>
<dbReference type="GO" id="GO:0022857">
    <property type="term" value="F:transmembrane transporter activity"/>
    <property type="evidence" value="ECO:0007669"/>
    <property type="project" value="InterPro"/>
</dbReference>
<dbReference type="PROSITE" id="PS50850">
    <property type="entry name" value="MFS"/>
    <property type="match status" value="1"/>
</dbReference>
<dbReference type="InterPro" id="IPR020846">
    <property type="entry name" value="MFS_dom"/>
</dbReference>
<reference evidence="9 10" key="1">
    <citation type="submission" date="2020-08" db="EMBL/GenBank/DDBJ databases">
        <title>Genomic Encyclopedia of Type Strains, Phase III (KMG-III): the genomes of soil and plant-associated and newly described type strains.</title>
        <authorList>
            <person name="Whitman W."/>
        </authorList>
    </citation>
    <scope>NUCLEOTIDE SEQUENCE [LARGE SCALE GENOMIC DNA]</scope>
    <source>
        <strain evidence="9 10">CECT 8712</strain>
    </source>
</reference>
<sequence length="95" mass="10863">MDKERRSRAYGLLYWAVNIGFSVAAVLGGALAQRDFTLLFWVDAVVCVMFGLMIWWRLPPDEPRNADRPVPSGGYRDVLRDRVLTYSRGDARVSR</sequence>
<evidence type="ECO:0000256" key="2">
    <source>
        <dbReference type="ARBA" id="ARBA00022448"/>
    </source>
</evidence>
<keyword evidence="4 7" id="KW-0812">Transmembrane</keyword>
<evidence type="ECO:0000313" key="9">
    <source>
        <dbReference type="EMBL" id="MBB6121880.1"/>
    </source>
</evidence>
<evidence type="ECO:0000256" key="3">
    <source>
        <dbReference type="ARBA" id="ARBA00022475"/>
    </source>
</evidence>
<dbReference type="GO" id="GO:0005886">
    <property type="term" value="C:plasma membrane"/>
    <property type="evidence" value="ECO:0007669"/>
    <property type="project" value="UniProtKB-SubCell"/>
</dbReference>
<evidence type="ECO:0000256" key="6">
    <source>
        <dbReference type="ARBA" id="ARBA00023136"/>
    </source>
</evidence>
<feature type="domain" description="Major facilitator superfamily (MFS) profile" evidence="8">
    <location>
        <begin position="1"/>
        <end position="95"/>
    </location>
</feature>
<dbReference type="Pfam" id="PF07690">
    <property type="entry name" value="MFS_1"/>
    <property type="match status" value="1"/>
</dbReference>
<dbReference type="InterPro" id="IPR050171">
    <property type="entry name" value="MFS_Transporters"/>
</dbReference>
<evidence type="ECO:0000256" key="4">
    <source>
        <dbReference type="ARBA" id="ARBA00022692"/>
    </source>
</evidence>
<dbReference type="InterPro" id="IPR011701">
    <property type="entry name" value="MFS"/>
</dbReference>
<comment type="subcellular location">
    <subcellularLocation>
        <location evidence="1">Cell membrane</location>
        <topology evidence="1">Multi-pass membrane protein</topology>
    </subcellularLocation>
</comment>
<dbReference type="AlphaFoldDB" id="A0A841IUF9"/>
<evidence type="ECO:0000256" key="7">
    <source>
        <dbReference type="SAM" id="Phobius"/>
    </source>
</evidence>
<evidence type="ECO:0000313" key="10">
    <source>
        <dbReference type="Proteomes" id="UP000536604"/>
    </source>
</evidence>
<name>A0A841IUF9_9ACTN</name>
<keyword evidence="3" id="KW-1003">Cell membrane</keyword>
<dbReference type="Gene3D" id="1.20.1250.20">
    <property type="entry name" value="MFS general substrate transporter like domains"/>
    <property type="match status" value="1"/>
</dbReference>
<feature type="transmembrane region" description="Helical" evidence="7">
    <location>
        <begin position="38"/>
        <end position="58"/>
    </location>
</feature>
<comment type="caution">
    <text evidence="9">The sequence shown here is derived from an EMBL/GenBank/DDBJ whole genome shotgun (WGS) entry which is preliminary data.</text>
</comment>
<keyword evidence="2" id="KW-0813">Transport</keyword>
<gene>
    <name evidence="9" type="ORF">FHS13_003859</name>
</gene>
<proteinExistence type="predicted"/>